<dbReference type="PANTHER" id="PTHR31987">
    <property type="entry name" value="GLUTAMINASE A-RELATED"/>
    <property type="match status" value="1"/>
</dbReference>
<feature type="compositionally biased region" description="Basic and acidic residues" evidence="1">
    <location>
        <begin position="864"/>
        <end position="880"/>
    </location>
</feature>
<evidence type="ECO:0000259" key="5">
    <source>
        <dbReference type="Pfam" id="PF17168"/>
    </source>
</evidence>
<dbReference type="EMBL" id="KQ085921">
    <property type="protein sequence ID" value="KLO16076.1"/>
    <property type="molecule type" value="Genomic_DNA"/>
</dbReference>
<feature type="domain" description="Glutaminase A central" evidence="4">
    <location>
        <begin position="377"/>
        <end position="730"/>
    </location>
</feature>
<dbReference type="Pfam" id="PF16335">
    <property type="entry name" value="GtaA_6_Hairpin"/>
    <property type="match status" value="1"/>
</dbReference>
<evidence type="ECO:0000259" key="4">
    <source>
        <dbReference type="Pfam" id="PF16335"/>
    </source>
</evidence>
<feature type="chain" id="PRO_5005202203" evidence="3">
    <location>
        <begin position="23"/>
        <end position="880"/>
    </location>
</feature>
<sequence>MLGRSPAGALLAVSSIVVGALAQSDSQWTASPFNPPAIPIAVKSPYLNTWLAQGGDPPAANEAWADFWDEVGHIAGTSTGDTELYAGVNVDGVPYRILGNAEIPNVRTAQQLAVDITATRTSFLFSAGPMDVNATFLSPIDLSDLTIMSRPTTYFYMTASSNDGKSHTVAMYSDISSQWVSSSVFNGTEVGAANGTAGDTLHLFTAMLGVERYTEVDQQSSTVMAFYSTPQVDGLSFEIGIDSDVRTTFATNSSLSIGGTIGGIQSNLLNQVESLPVLGLAVNLGSIKQTANPVIWALTLLQSSDIQFASADGIQQRYPYYLSQSSVVPNTTSSNEAVFEDKSDISFLDSVLSDFDSLLLNSIAIDNAVRADGLSISPEYPDILATSLRQVMASMEITISVGSDGHWNTSDVMSFMKNMGALGSSAGINCVDILYSAFPAFLYTNSSFGRYLLEPLFDFADRPSYPLLYAPQDIGTTYPNATGNLNAHLYGIEETANMIIMTYADILYSGDGSLAIRHYDLLKSWGSYLLNNSLIPGNQFAPESSENGSLVNVTNLALKGIIGVGAMGQISNFLGFSADGVDFQANAEALMTKWQQMAVVNDQVILSYNAPNSTGLLYNLYADKMLQLNLVPQAIYDAQIVSYGQQAPNSLYGIATTSAHSTTRADWMMLSAASLVDESPGVRDAMILQVHRYLSANTTNLVFPVEYDIATGNPVLAVNSPSAGAMFAVLAAAGKQINPSTSSSIQAMSSSHIKRWVVIFVSTFVSALALILVFLAFYFVRRRNQQQARRRRQIFVRLHDLPRAATPRTATQGQQLSPLPNFDADFKAPVDSEGLSDAFALKGYLEQQRAMQFEGANPPSYEGLDVKVDVSDVKTDAEHQ</sequence>
<feature type="region of interest" description="Disordered" evidence="1">
    <location>
        <begin position="855"/>
        <end position="880"/>
    </location>
</feature>
<keyword evidence="7" id="KW-1185">Reference proteome</keyword>
<keyword evidence="2" id="KW-0472">Membrane</keyword>
<proteinExistence type="predicted"/>
<organism evidence="6 7">
    <name type="scientific">Schizopora paradoxa</name>
    <dbReference type="NCBI Taxonomy" id="27342"/>
    <lineage>
        <taxon>Eukaryota</taxon>
        <taxon>Fungi</taxon>
        <taxon>Dikarya</taxon>
        <taxon>Basidiomycota</taxon>
        <taxon>Agaricomycotina</taxon>
        <taxon>Agaricomycetes</taxon>
        <taxon>Hymenochaetales</taxon>
        <taxon>Schizoporaceae</taxon>
        <taxon>Schizopora</taxon>
    </lineage>
</organism>
<dbReference type="STRING" id="27342.A0A0H2SG99"/>
<dbReference type="InterPro" id="IPR033433">
    <property type="entry name" value="GtaA_N"/>
</dbReference>
<dbReference type="PANTHER" id="PTHR31987:SF1">
    <property type="entry name" value="GLUTAMINASE A"/>
    <property type="match status" value="1"/>
</dbReference>
<evidence type="ECO:0000313" key="7">
    <source>
        <dbReference type="Proteomes" id="UP000053477"/>
    </source>
</evidence>
<gene>
    <name evidence="6" type="ORF">SCHPADRAFT_901893</name>
</gene>
<dbReference type="Pfam" id="PF17168">
    <property type="entry name" value="DUF5127"/>
    <property type="match status" value="1"/>
</dbReference>
<dbReference type="Proteomes" id="UP000053477">
    <property type="component" value="Unassembled WGS sequence"/>
</dbReference>
<evidence type="ECO:0000256" key="2">
    <source>
        <dbReference type="SAM" id="Phobius"/>
    </source>
</evidence>
<evidence type="ECO:0000256" key="1">
    <source>
        <dbReference type="SAM" id="MobiDB-lite"/>
    </source>
</evidence>
<dbReference type="InterPro" id="IPR052743">
    <property type="entry name" value="Glutaminase_GtaA"/>
</dbReference>
<dbReference type="InParanoid" id="A0A0H2SG99"/>
<keyword evidence="2" id="KW-1133">Transmembrane helix</keyword>
<dbReference type="InterPro" id="IPR032514">
    <property type="entry name" value="GtaA_central"/>
</dbReference>
<feature type="signal peptide" evidence="3">
    <location>
        <begin position="1"/>
        <end position="22"/>
    </location>
</feature>
<dbReference type="AlphaFoldDB" id="A0A0H2SG99"/>
<feature type="domain" description="Glutaminase A N-terminal" evidence="5">
    <location>
        <begin position="119"/>
        <end position="334"/>
    </location>
</feature>
<evidence type="ECO:0000256" key="3">
    <source>
        <dbReference type="SAM" id="SignalP"/>
    </source>
</evidence>
<dbReference type="OrthoDB" id="3918848at2759"/>
<name>A0A0H2SG99_9AGAM</name>
<protein>
    <submittedName>
        <fullName evidence="6">DUF1793-domain-containing protein</fullName>
    </submittedName>
</protein>
<reference evidence="6 7" key="1">
    <citation type="submission" date="2015-04" db="EMBL/GenBank/DDBJ databases">
        <title>Complete genome sequence of Schizopora paradoxa KUC8140, a cosmopolitan wood degrader in East Asia.</title>
        <authorList>
            <consortium name="DOE Joint Genome Institute"/>
            <person name="Min B."/>
            <person name="Park H."/>
            <person name="Jang Y."/>
            <person name="Kim J.-J."/>
            <person name="Kim K.H."/>
            <person name="Pangilinan J."/>
            <person name="Lipzen A."/>
            <person name="Riley R."/>
            <person name="Grigoriev I.V."/>
            <person name="Spatafora J.W."/>
            <person name="Choi I.-G."/>
        </authorList>
    </citation>
    <scope>NUCLEOTIDE SEQUENCE [LARGE SCALE GENOMIC DNA]</scope>
    <source>
        <strain evidence="6 7">KUC8140</strain>
    </source>
</reference>
<evidence type="ECO:0000313" key="6">
    <source>
        <dbReference type="EMBL" id="KLO16076.1"/>
    </source>
</evidence>
<keyword evidence="3" id="KW-0732">Signal</keyword>
<accession>A0A0H2SG99</accession>
<keyword evidence="2" id="KW-0812">Transmembrane</keyword>
<feature type="transmembrane region" description="Helical" evidence="2">
    <location>
        <begin position="756"/>
        <end position="780"/>
    </location>
</feature>